<reference evidence="2" key="1">
    <citation type="journal article" date="2014" name="Front. Microbiol.">
        <title>High frequency of phylogenetically diverse reductive dehalogenase-homologous genes in deep subseafloor sedimentary metagenomes.</title>
        <authorList>
            <person name="Kawai M."/>
            <person name="Futagami T."/>
            <person name="Toyoda A."/>
            <person name="Takaki Y."/>
            <person name="Nishi S."/>
            <person name="Hori S."/>
            <person name="Arai W."/>
            <person name="Tsubouchi T."/>
            <person name="Morono Y."/>
            <person name="Uchiyama I."/>
            <person name="Ito T."/>
            <person name="Fujiyama A."/>
            <person name="Inagaki F."/>
            <person name="Takami H."/>
        </authorList>
    </citation>
    <scope>NUCLEOTIDE SEQUENCE</scope>
    <source>
        <strain evidence="2">Expedition CK06-06</strain>
    </source>
</reference>
<dbReference type="AlphaFoldDB" id="X0W0Y3"/>
<protein>
    <submittedName>
        <fullName evidence="2">Uncharacterized protein</fullName>
    </submittedName>
</protein>
<evidence type="ECO:0000313" key="2">
    <source>
        <dbReference type="EMBL" id="GAG24200.1"/>
    </source>
</evidence>
<sequence length="41" mass="4654">MIEKTLRPETIKLAISATCLTFCLGSLAIWAFIEWKKGRRG</sequence>
<keyword evidence="1" id="KW-1133">Transmembrane helix</keyword>
<feature type="transmembrane region" description="Helical" evidence="1">
    <location>
        <begin position="13"/>
        <end position="33"/>
    </location>
</feature>
<name>X0W0Y3_9ZZZZ</name>
<dbReference type="EMBL" id="BARS01039895">
    <property type="protein sequence ID" value="GAG24200.1"/>
    <property type="molecule type" value="Genomic_DNA"/>
</dbReference>
<accession>X0W0Y3</accession>
<evidence type="ECO:0000256" key="1">
    <source>
        <dbReference type="SAM" id="Phobius"/>
    </source>
</evidence>
<gene>
    <name evidence="2" type="ORF">S01H1_60892</name>
</gene>
<keyword evidence="1" id="KW-0812">Transmembrane</keyword>
<organism evidence="2">
    <name type="scientific">marine sediment metagenome</name>
    <dbReference type="NCBI Taxonomy" id="412755"/>
    <lineage>
        <taxon>unclassified sequences</taxon>
        <taxon>metagenomes</taxon>
        <taxon>ecological metagenomes</taxon>
    </lineage>
</organism>
<comment type="caution">
    <text evidence="2">The sequence shown here is derived from an EMBL/GenBank/DDBJ whole genome shotgun (WGS) entry which is preliminary data.</text>
</comment>
<proteinExistence type="predicted"/>
<keyword evidence="1" id="KW-0472">Membrane</keyword>